<dbReference type="Pfam" id="PF05762">
    <property type="entry name" value="VWA_CoxE"/>
    <property type="match status" value="1"/>
</dbReference>
<evidence type="ECO:0008006" key="4">
    <source>
        <dbReference type="Google" id="ProtNLM"/>
    </source>
</evidence>
<dbReference type="RefSeq" id="WP_030530381.1">
    <property type="nucleotide sequence ID" value="NZ_JOIJ01000002.1"/>
</dbReference>
<dbReference type="EMBL" id="VLJV01000001">
    <property type="protein sequence ID" value="TWH19332.1"/>
    <property type="molecule type" value="Genomic_DNA"/>
</dbReference>
<comment type="caution">
    <text evidence="2">The sequence shown here is derived from an EMBL/GenBank/DDBJ whole genome shotgun (WGS) entry which is preliminary data.</text>
</comment>
<dbReference type="PANTHER" id="PTHR39338">
    <property type="entry name" value="BLL5662 PROTEIN-RELATED"/>
    <property type="match status" value="1"/>
</dbReference>
<evidence type="ECO:0000313" key="2">
    <source>
        <dbReference type="EMBL" id="TWH19332.1"/>
    </source>
</evidence>
<dbReference type="PANTHER" id="PTHR39338:SF5">
    <property type="entry name" value="BLR6139 PROTEIN"/>
    <property type="match status" value="1"/>
</dbReference>
<dbReference type="PIRSF" id="PIRSF010256">
    <property type="entry name" value="CoxE_vWa"/>
    <property type="match status" value="1"/>
</dbReference>
<dbReference type="AlphaFoldDB" id="A0A660C763"/>
<dbReference type="InterPro" id="IPR011195">
    <property type="entry name" value="UCP010256"/>
</dbReference>
<feature type="region of interest" description="Disordered" evidence="1">
    <location>
        <begin position="134"/>
        <end position="167"/>
    </location>
</feature>
<protein>
    <recommendedName>
        <fullName evidence="4">VWA domain containing CoxE-like protein</fullName>
    </recommendedName>
</protein>
<accession>A0A660C763</accession>
<dbReference type="SUPFAM" id="SSF53300">
    <property type="entry name" value="vWA-like"/>
    <property type="match status" value="1"/>
</dbReference>
<dbReference type="InterPro" id="IPR036465">
    <property type="entry name" value="vWFA_dom_sf"/>
</dbReference>
<dbReference type="Proteomes" id="UP000317303">
    <property type="component" value="Unassembled WGS sequence"/>
</dbReference>
<gene>
    <name evidence="2" type="ORF">JD82_01155</name>
</gene>
<sequence>MTRHGGYGTAERLVEFVRSLREHGVAVGTGETVDAAAAAEVVGFDDRDRLREALAASVLRGAGQRPVFDGVFDVYFPAAHGTSVSGTDDAGEPETPLQLRDALLDALVSGDDARVRALAAAGVDLFGGYGGAGRGQGGQGGHGEQGAQGGGGVAGIQGSGEASGSGSGMAARLSGWSAYQTLGQVRPQALRARLREAIRASRAEGLGDDAAEALAAREADAGIAAFTEHVRAEARRRTAELRGRERIARHAVAPQTELVAFTNATAEQFAEMRRAVQPLSRKLATRLAARRRRAARGRIDLRRTLRRSLSTGGVPMRPVMRRRRPGRPELVLLCDMSGSVAGFAQFTLLLTQALSDQFSKVRSFAFVGVTDEITHLVRAGRDEPEHLAERILTEATLTRMGMSSDYDGALRTFVDGWADALGPRTSVLILGDGRTNGAPPNLPALREIAERAGHVHWLNPEPMSAWGTGDSEAHRYAREVPMYECRTIRQLSHLVTRLLPG</sequence>
<evidence type="ECO:0000313" key="3">
    <source>
        <dbReference type="Proteomes" id="UP000317303"/>
    </source>
</evidence>
<proteinExistence type="predicted"/>
<evidence type="ECO:0000256" key="1">
    <source>
        <dbReference type="SAM" id="MobiDB-lite"/>
    </source>
</evidence>
<keyword evidence="3" id="KW-1185">Reference proteome</keyword>
<organism evidence="2 3">
    <name type="scientific">Prauserella rugosa</name>
    <dbReference type="NCBI Taxonomy" id="43354"/>
    <lineage>
        <taxon>Bacteria</taxon>
        <taxon>Bacillati</taxon>
        <taxon>Actinomycetota</taxon>
        <taxon>Actinomycetes</taxon>
        <taxon>Pseudonocardiales</taxon>
        <taxon>Pseudonocardiaceae</taxon>
        <taxon>Prauserella</taxon>
    </lineage>
</organism>
<dbReference type="InterPro" id="IPR008912">
    <property type="entry name" value="Uncharacterised_CoxE"/>
</dbReference>
<dbReference type="OrthoDB" id="5174525at2"/>
<name>A0A660C763_9PSEU</name>
<reference evidence="2 3" key="1">
    <citation type="submission" date="2019-07" db="EMBL/GenBank/DDBJ databases">
        <title>R&amp;d 2014.</title>
        <authorList>
            <person name="Klenk H.-P."/>
        </authorList>
    </citation>
    <scope>NUCLEOTIDE SEQUENCE [LARGE SCALE GENOMIC DNA]</scope>
    <source>
        <strain evidence="2 3">DSM 43194</strain>
    </source>
</reference>